<name>A0A4Q7VIB5_9BACT</name>
<dbReference type="AlphaFoldDB" id="A0A4Q7VIB5"/>
<dbReference type="GO" id="GO:0005886">
    <property type="term" value="C:plasma membrane"/>
    <property type="evidence" value="ECO:0007669"/>
    <property type="project" value="TreeGrafter"/>
</dbReference>
<feature type="transmembrane region" description="Helical" evidence="7">
    <location>
        <begin position="144"/>
        <end position="168"/>
    </location>
</feature>
<dbReference type="InterPro" id="IPR023271">
    <property type="entry name" value="Aquaporin-like"/>
</dbReference>
<dbReference type="FunFam" id="1.20.1080.10:FF:000011">
    <property type="entry name" value="Formate family transporter"/>
    <property type="match status" value="1"/>
</dbReference>
<dbReference type="OrthoDB" id="9786493at2"/>
<dbReference type="EMBL" id="SHKN01000001">
    <property type="protein sequence ID" value="RZT95849.1"/>
    <property type="molecule type" value="Genomic_DNA"/>
</dbReference>
<dbReference type="GO" id="GO:0015499">
    <property type="term" value="F:formate transmembrane transporter activity"/>
    <property type="evidence" value="ECO:0007669"/>
    <property type="project" value="TreeGrafter"/>
</dbReference>
<dbReference type="InterPro" id="IPR000292">
    <property type="entry name" value="For/NO2_transpt"/>
</dbReference>
<keyword evidence="3 7" id="KW-0812">Transmembrane</keyword>
<comment type="similarity">
    <text evidence="6">Belongs to the FNT transporter (TC 1.A.16) family.</text>
</comment>
<evidence type="ECO:0000256" key="1">
    <source>
        <dbReference type="ARBA" id="ARBA00004141"/>
    </source>
</evidence>
<dbReference type="NCBIfam" id="TIGR00790">
    <property type="entry name" value="fnt"/>
    <property type="match status" value="1"/>
</dbReference>
<dbReference type="Gene3D" id="1.20.1080.10">
    <property type="entry name" value="Glycerol uptake facilitator protein"/>
    <property type="match status" value="1"/>
</dbReference>
<keyword evidence="4 7" id="KW-1133">Transmembrane helix</keyword>
<feature type="transmembrane region" description="Helical" evidence="7">
    <location>
        <begin position="58"/>
        <end position="84"/>
    </location>
</feature>
<keyword evidence="5 7" id="KW-0472">Membrane</keyword>
<feature type="transmembrane region" description="Helical" evidence="7">
    <location>
        <begin position="96"/>
        <end position="123"/>
    </location>
</feature>
<feature type="transmembrane region" description="Helical" evidence="7">
    <location>
        <begin position="264"/>
        <end position="286"/>
    </location>
</feature>
<organism evidence="8 9">
    <name type="scientific">Ancylomarina subtilis</name>
    <dbReference type="NCBI Taxonomy" id="1639035"/>
    <lineage>
        <taxon>Bacteria</taxon>
        <taxon>Pseudomonadati</taxon>
        <taxon>Bacteroidota</taxon>
        <taxon>Bacteroidia</taxon>
        <taxon>Marinilabiliales</taxon>
        <taxon>Marinifilaceae</taxon>
        <taxon>Ancylomarina</taxon>
    </lineage>
</organism>
<comment type="subcellular location">
    <subcellularLocation>
        <location evidence="1">Membrane</location>
        <topology evidence="1">Multi-pass membrane protein</topology>
    </subcellularLocation>
</comment>
<keyword evidence="2" id="KW-0813">Transport</keyword>
<evidence type="ECO:0000256" key="7">
    <source>
        <dbReference type="SAM" id="Phobius"/>
    </source>
</evidence>
<sequence>MSFNTFEETVETVEHKAYVTPKESNPSVEYLGFNSPKETVEVVNHTAEAKRDTASKKVFVLAILAGGYIAMGSLLALVVGGAMPGLAQSNPGLQKFFFGAVFPLGLILCAIAGAELFTGNTAYFIPSVLSKRMSVKVPLKNWTIVYIGNFIGSIIVAYFLVYLTGVIMHSPSMDSAINIAIAKTSNPFYKTFLKGIACNWMVALAMWLAYAAKDTTGKILGIWFPVMAFVAMGFEHCVANMFFIPVAIFHGADITWMDFIVKNLIPATLGNIVGGALFVGTAYWYAYDKK</sequence>
<evidence type="ECO:0000256" key="5">
    <source>
        <dbReference type="ARBA" id="ARBA00023136"/>
    </source>
</evidence>
<reference evidence="8 9" key="1">
    <citation type="submission" date="2019-02" db="EMBL/GenBank/DDBJ databases">
        <title>Genomic Encyclopedia of Type Strains, Phase IV (KMG-IV): sequencing the most valuable type-strain genomes for metagenomic binning, comparative biology and taxonomic classification.</title>
        <authorList>
            <person name="Goeker M."/>
        </authorList>
    </citation>
    <scope>NUCLEOTIDE SEQUENCE [LARGE SCALE GENOMIC DNA]</scope>
    <source>
        <strain evidence="8 9">DSM 28825</strain>
    </source>
</reference>
<dbReference type="PANTHER" id="PTHR30520:SF6">
    <property type="entry name" value="FORMATE_NITRATE FAMILY TRANSPORTER (EUROFUNG)"/>
    <property type="match status" value="1"/>
</dbReference>
<evidence type="ECO:0000313" key="8">
    <source>
        <dbReference type="EMBL" id="RZT95849.1"/>
    </source>
</evidence>
<dbReference type="PANTHER" id="PTHR30520">
    <property type="entry name" value="FORMATE TRANSPORTER-RELATED"/>
    <property type="match status" value="1"/>
</dbReference>
<dbReference type="PROSITE" id="PS01005">
    <property type="entry name" value="FORMATE_NITRITE_TP_1"/>
    <property type="match status" value="1"/>
</dbReference>
<protein>
    <submittedName>
        <fullName evidence="8">Formate/nitrite transporter</fullName>
    </submittedName>
</protein>
<dbReference type="RefSeq" id="WP_130305775.1">
    <property type="nucleotide sequence ID" value="NZ_SHKN01000001.1"/>
</dbReference>
<evidence type="ECO:0000256" key="2">
    <source>
        <dbReference type="ARBA" id="ARBA00022448"/>
    </source>
</evidence>
<proteinExistence type="inferred from homology"/>
<feature type="transmembrane region" description="Helical" evidence="7">
    <location>
        <begin position="188"/>
        <end position="210"/>
    </location>
</feature>
<dbReference type="InterPro" id="IPR024002">
    <property type="entry name" value="For/NO2_transpt_CS"/>
</dbReference>
<evidence type="ECO:0000256" key="4">
    <source>
        <dbReference type="ARBA" id="ARBA00022989"/>
    </source>
</evidence>
<keyword evidence="9" id="KW-1185">Reference proteome</keyword>
<gene>
    <name evidence="8" type="ORF">EV201_0477</name>
</gene>
<accession>A0A4Q7VIB5</accession>
<dbReference type="Pfam" id="PF01226">
    <property type="entry name" value="Form_Nir_trans"/>
    <property type="match status" value="1"/>
</dbReference>
<comment type="caution">
    <text evidence="8">The sequence shown here is derived from an EMBL/GenBank/DDBJ whole genome shotgun (WGS) entry which is preliminary data.</text>
</comment>
<dbReference type="Proteomes" id="UP000293562">
    <property type="component" value="Unassembled WGS sequence"/>
</dbReference>
<evidence type="ECO:0000256" key="6">
    <source>
        <dbReference type="ARBA" id="ARBA00049660"/>
    </source>
</evidence>
<evidence type="ECO:0000256" key="3">
    <source>
        <dbReference type="ARBA" id="ARBA00022692"/>
    </source>
</evidence>
<evidence type="ECO:0000313" key="9">
    <source>
        <dbReference type="Proteomes" id="UP000293562"/>
    </source>
</evidence>
<feature type="transmembrane region" description="Helical" evidence="7">
    <location>
        <begin position="222"/>
        <end position="244"/>
    </location>
</feature>